<dbReference type="InterPro" id="IPR017598">
    <property type="entry name" value="SulphurTrfase_DndC"/>
</dbReference>
<accession>A0A239CJH3</accession>
<dbReference type="GO" id="GO:0003824">
    <property type="term" value="F:catalytic activity"/>
    <property type="evidence" value="ECO:0007669"/>
    <property type="project" value="InterPro"/>
</dbReference>
<dbReference type="EMBL" id="FZOJ01000006">
    <property type="protein sequence ID" value="SNS20386.1"/>
    <property type="molecule type" value="Genomic_DNA"/>
</dbReference>
<dbReference type="SUPFAM" id="SSF52402">
    <property type="entry name" value="Adenine nucleotide alpha hydrolases-like"/>
    <property type="match status" value="1"/>
</dbReference>
<gene>
    <name evidence="2" type="ORF">SAMN05446037_10067</name>
</gene>
<evidence type="ECO:0000259" key="1">
    <source>
        <dbReference type="Pfam" id="PF01507"/>
    </source>
</evidence>
<reference evidence="2 3" key="1">
    <citation type="submission" date="2017-06" db="EMBL/GenBank/DDBJ databases">
        <authorList>
            <person name="Kim H.J."/>
            <person name="Triplett B.A."/>
        </authorList>
    </citation>
    <scope>NUCLEOTIDE SEQUENCE [LARGE SCALE GENOMIC DNA]</scope>
    <source>
        <strain evidence="2 3">SCA</strain>
    </source>
</reference>
<dbReference type="AlphaFoldDB" id="A0A239CJH3"/>
<evidence type="ECO:0000313" key="2">
    <source>
        <dbReference type="EMBL" id="SNS20386.1"/>
    </source>
</evidence>
<dbReference type="Pfam" id="PF01507">
    <property type="entry name" value="PAPS_reduct"/>
    <property type="match status" value="1"/>
</dbReference>
<dbReference type="PANTHER" id="PTHR43196">
    <property type="entry name" value="SULFATE ADENYLYLTRANSFERASE SUBUNIT 2"/>
    <property type="match status" value="1"/>
</dbReference>
<dbReference type="NCBIfam" id="NF005316">
    <property type="entry name" value="PRK06850.1"/>
    <property type="match status" value="1"/>
</dbReference>
<dbReference type="OrthoDB" id="9774475at2"/>
<feature type="domain" description="Phosphoadenosine phosphosulphate reductase" evidence="1">
    <location>
        <begin position="35"/>
        <end position="214"/>
    </location>
</feature>
<dbReference type="Proteomes" id="UP000198304">
    <property type="component" value="Unassembled WGS sequence"/>
</dbReference>
<protein>
    <submittedName>
        <fullName evidence="2">DNA sulfur modification protein DndC</fullName>
    </submittedName>
</protein>
<dbReference type="Gene3D" id="3.40.50.620">
    <property type="entry name" value="HUPs"/>
    <property type="match status" value="1"/>
</dbReference>
<keyword evidence="3" id="KW-1185">Reference proteome</keyword>
<dbReference type="RefSeq" id="WP_089282266.1">
    <property type="nucleotide sequence ID" value="NZ_FZOJ01000006.1"/>
</dbReference>
<organism evidence="2 3">
    <name type="scientific">Anaerovirgula multivorans</name>
    <dbReference type="NCBI Taxonomy" id="312168"/>
    <lineage>
        <taxon>Bacteria</taxon>
        <taxon>Bacillati</taxon>
        <taxon>Bacillota</taxon>
        <taxon>Clostridia</taxon>
        <taxon>Peptostreptococcales</taxon>
        <taxon>Natronincolaceae</taxon>
        <taxon>Anaerovirgula</taxon>
    </lineage>
</organism>
<dbReference type="InterPro" id="IPR050128">
    <property type="entry name" value="Sulfate_adenylyltrnsfr_sub2"/>
</dbReference>
<dbReference type="PANTHER" id="PTHR43196:SF2">
    <property type="entry name" value="PHOSPHOADENOSINE PHOSPHOSULFATE REDUCTASE"/>
    <property type="match status" value="1"/>
</dbReference>
<dbReference type="InterPro" id="IPR014729">
    <property type="entry name" value="Rossmann-like_a/b/a_fold"/>
</dbReference>
<proteinExistence type="predicted"/>
<name>A0A239CJH3_9FIRM</name>
<dbReference type="NCBIfam" id="TIGR03183">
    <property type="entry name" value="DNA_S_dndC"/>
    <property type="match status" value="1"/>
</dbReference>
<dbReference type="InterPro" id="IPR002500">
    <property type="entry name" value="PAPS_reduct_dom"/>
</dbReference>
<evidence type="ECO:0000313" key="3">
    <source>
        <dbReference type="Proteomes" id="UP000198304"/>
    </source>
</evidence>
<sequence length="465" mass="53375">MFDGLIAEKGLKNVIQEKHEEIKKVYLNDSRPWIIGYSGGKDSTTVVQLVFNALSELPKEQLHKPVYIVSSDTLVENPLIIEYISSNMSQIEESAKHQDMPFTSHLVTPLDSDTFWVLLLGKGYPSPRQKFRWCTDRLKISPIDRFIKEKVDRFGEAIVVLGVRRSESFSRANVIDSHNIEGKILKKHSTTNNAFVYAPIEDFTLDDVWIYLQNVPSPWSGDHKDLLSLYRNSQDASECPIQVDKDAPSCGNSRFGCWVCTVVKEDKSLSGFRKNGHPELEPLVKFRNELYDIRENPEYRSKRRMNGSIYFIIKDGVKVQGLGPFNLAARKKLLEELLIAEKSYQQLSGTQTKLINEFELKLIRDHWLQDGDWEDSLPAIYKKVTGKNFVTTYDERPLFSSDELILLSSICEQEDVDPELIKKLINIENSYYGLKARSGVLNKIDSTLKQDWVHEEIVFEEEGVS</sequence>